<dbReference type="AlphaFoldDB" id="A0A8R7RFI8"/>
<keyword evidence="3" id="KW-1185">Reference proteome</keyword>
<accession>A0A8R7RFI8</accession>
<organism evidence="2 3">
    <name type="scientific">Triticum urartu</name>
    <name type="common">Red wild einkorn</name>
    <name type="synonym">Crithodium urartu</name>
    <dbReference type="NCBI Taxonomy" id="4572"/>
    <lineage>
        <taxon>Eukaryota</taxon>
        <taxon>Viridiplantae</taxon>
        <taxon>Streptophyta</taxon>
        <taxon>Embryophyta</taxon>
        <taxon>Tracheophyta</taxon>
        <taxon>Spermatophyta</taxon>
        <taxon>Magnoliopsida</taxon>
        <taxon>Liliopsida</taxon>
        <taxon>Poales</taxon>
        <taxon>Poaceae</taxon>
        <taxon>BOP clade</taxon>
        <taxon>Pooideae</taxon>
        <taxon>Triticodae</taxon>
        <taxon>Triticeae</taxon>
        <taxon>Triticinae</taxon>
        <taxon>Triticum</taxon>
    </lineage>
</organism>
<gene>
    <name evidence="2" type="primary">LOC125530207</name>
</gene>
<sequence>VQAQRRRHGGGPQDRQRQPLQGDFLRRQRAQHSGGQANRPPHGAGWHVAAGEGRGSRAGEHPQHPGGAAGAVGGGREGGGRPLRRPRGDRDLGDRVDAAGSRCTFSLTPQAQPDPTRACRTGDLHVEFSIGRENSYSIHHEERRGSSESQELMQHAHHAGPVLVYVYVCVDQIFACKLLLAGGIIKKNGVTCTRVIRI</sequence>
<feature type="compositionally biased region" description="Basic and acidic residues" evidence="1">
    <location>
        <begin position="54"/>
        <end position="63"/>
    </location>
</feature>
<name>A0A8R7RFI8_TRIUA</name>
<proteinExistence type="predicted"/>
<evidence type="ECO:0000313" key="3">
    <source>
        <dbReference type="Proteomes" id="UP000015106"/>
    </source>
</evidence>
<dbReference type="Gramene" id="TuG1812S0002415400.01.T01">
    <property type="protein sequence ID" value="TuG1812S0002415400.01.T01"/>
    <property type="gene ID" value="TuG1812S0002415400.01"/>
</dbReference>
<feature type="compositionally biased region" description="Gly residues" evidence="1">
    <location>
        <begin position="67"/>
        <end position="81"/>
    </location>
</feature>
<dbReference type="EnsemblPlants" id="TuG1812S0002415400.01.T01">
    <property type="protein sequence ID" value="TuG1812S0002415400.01.T01"/>
    <property type="gene ID" value="TuG1812S0002415400.01"/>
</dbReference>
<feature type="compositionally biased region" description="Basic and acidic residues" evidence="1">
    <location>
        <begin position="86"/>
        <end position="96"/>
    </location>
</feature>
<feature type="region of interest" description="Disordered" evidence="1">
    <location>
        <begin position="1"/>
        <end position="96"/>
    </location>
</feature>
<evidence type="ECO:0000313" key="2">
    <source>
        <dbReference type="EnsemblPlants" id="TuG1812S0002415400.01.T01"/>
    </source>
</evidence>
<reference evidence="3" key="1">
    <citation type="journal article" date="2013" name="Nature">
        <title>Draft genome of the wheat A-genome progenitor Triticum urartu.</title>
        <authorList>
            <person name="Ling H.Q."/>
            <person name="Zhao S."/>
            <person name="Liu D."/>
            <person name="Wang J."/>
            <person name="Sun H."/>
            <person name="Zhang C."/>
            <person name="Fan H."/>
            <person name="Li D."/>
            <person name="Dong L."/>
            <person name="Tao Y."/>
            <person name="Gao C."/>
            <person name="Wu H."/>
            <person name="Li Y."/>
            <person name="Cui Y."/>
            <person name="Guo X."/>
            <person name="Zheng S."/>
            <person name="Wang B."/>
            <person name="Yu K."/>
            <person name="Liang Q."/>
            <person name="Yang W."/>
            <person name="Lou X."/>
            <person name="Chen J."/>
            <person name="Feng M."/>
            <person name="Jian J."/>
            <person name="Zhang X."/>
            <person name="Luo G."/>
            <person name="Jiang Y."/>
            <person name="Liu J."/>
            <person name="Wang Z."/>
            <person name="Sha Y."/>
            <person name="Zhang B."/>
            <person name="Wu H."/>
            <person name="Tang D."/>
            <person name="Shen Q."/>
            <person name="Xue P."/>
            <person name="Zou S."/>
            <person name="Wang X."/>
            <person name="Liu X."/>
            <person name="Wang F."/>
            <person name="Yang Y."/>
            <person name="An X."/>
            <person name="Dong Z."/>
            <person name="Zhang K."/>
            <person name="Zhang X."/>
            <person name="Luo M.C."/>
            <person name="Dvorak J."/>
            <person name="Tong Y."/>
            <person name="Wang J."/>
            <person name="Yang H."/>
            <person name="Li Z."/>
            <person name="Wang D."/>
            <person name="Zhang A."/>
            <person name="Wang J."/>
        </authorList>
    </citation>
    <scope>NUCLEOTIDE SEQUENCE</scope>
    <source>
        <strain evidence="3">cv. G1812</strain>
    </source>
</reference>
<protein>
    <submittedName>
        <fullName evidence="2">Uncharacterized protein</fullName>
    </submittedName>
</protein>
<evidence type="ECO:0000256" key="1">
    <source>
        <dbReference type="SAM" id="MobiDB-lite"/>
    </source>
</evidence>
<reference evidence="2" key="2">
    <citation type="submission" date="2022-06" db="UniProtKB">
        <authorList>
            <consortium name="EnsemblPlants"/>
        </authorList>
    </citation>
    <scope>IDENTIFICATION</scope>
</reference>
<dbReference type="Proteomes" id="UP000015106">
    <property type="component" value="Unassembled WGS sequence"/>
</dbReference>